<proteinExistence type="predicted"/>
<evidence type="ECO:0000259" key="1">
    <source>
        <dbReference type="Pfam" id="PF04571"/>
    </source>
</evidence>
<gene>
    <name evidence="2" type="ORF">NEMVEDRAFT_v1g129574</name>
</gene>
<accession>A7SS77</accession>
<dbReference type="Pfam" id="PF04571">
    <property type="entry name" value="Lipin_N"/>
    <property type="match status" value="1"/>
</dbReference>
<sequence length="90" mass="9966">MNYLGRLVTNVRGFYSEINSATLTGAIDVVVIRQEDGSFVASPFHVRFGKLGVLRSREKIVDIEVNGNPVPLHMKLGDAGEAFFVEEIEE</sequence>
<feature type="domain" description="Lipin N-terminal" evidence="1">
    <location>
        <begin position="1"/>
        <end position="89"/>
    </location>
</feature>
<protein>
    <recommendedName>
        <fullName evidence="1">Lipin N-terminal domain-containing protein</fullName>
    </recommendedName>
</protein>
<dbReference type="EMBL" id="DS469773">
    <property type="protein sequence ID" value="EDO33443.1"/>
    <property type="molecule type" value="Genomic_DNA"/>
</dbReference>
<evidence type="ECO:0000313" key="2">
    <source>
        <dbReference type="EMBL" id="EDO33443.1"/>
    </source>
</evidence>
<dbReference type="STRING" id="45351.A7SS77"/>
<dbReference type="InterPro" id="IPR026058">
    <property type="entry name" value="LIPIN"/>
</dbReference>
<dbReference type="OMA" id="MENNQVQ"/>
<dbReference type="HOGENOM" id="CLU_160389_0_0_1"/>
<keyword evidence="3" id="KW-1185">Reference proteome</keyword>
<dbReference type="AlphaFoldDB" id="A7SS77"/>
<feature type="non-terminal residue" evidence="2">
    <location>
        <position position="1"/>
    </location>
</feature>
<dbReference type="PANTHER" id="PTHR12181:SF12">
    <property type="entry name" value="PHOSPHATIDATE PHOSPHATASE"/>
    <property type="match status" value="1"/>
</dbReference>
<dbReference type="InParanoid" id="A7SS77"/>
<dbReference type="InterPro" id="IPR007651">
    <property type="entry name" value="Lipin_N"/>
</dbReference>
<dbReference type="Proteomes" id="UP000001593">
    <property type="component" value="Unassembled WGS sequence"/>
</dbReference>
<reference evidence="2 3" key="1">
    <citation type="journal article" date="2007" name="Science">
        <title>Sea anemone genome reveals ancestral eumetazoan gene repertoire and genomic organization.</title>
        <authorList>
            <person name="Putnam N.H."/>
            <person name="Srivastava M."/>
            <person name="Hellsten U."/>
            <person name="Dirks B."/>
            <person name="Chapman J."/>
            <person name="Salamov A."/>
            <person name="Terry A."/>
            <person name="Shapiro H."/>
            <person name="Lindquist E."/>
            <person name="Kapitonov V.V."/>
            <person name="Jurka J."/>
            <person name="Genikhovich G."/>
            <person name="Grigoriev I.V."/>
            <person name="Lucas S.M."/>
            <person name="Steele R.E."/>
            <person name="Finnerty J.R."/>
            <person name="Technau U."/>
            <person name="Martindale M.Q."/>
            <person name="Rokhsar D.S."/>
        </authorList>
    </citation>
    <scope>NUCLEOTIDE SEQUENCE [LARGE SCALE GENOMIC DNA]</scope>
    <source>
        <strain evidence="3">CH2 X CH6</strain>
    </source>
</reference>
<name>A7SS77_NEMVE</name>
<organism evidence="2 3">
    <name type="scientific">Nematostella vectensis</name>
    <name type="common">Starlet sea anemone</name>
    <dbReference type="NCBI Taxonomy" id="45351"/>
    <lineage>
        <taxon>Eukaryota</taxon>
        <taxon>Metazoa</taxon>
        <taxon>Cnidaria</taxon>
        <taxon>Anthozoa</taxon>
        <taxon>Hexacorallia</taxon>
        <taxon>Actiniaria</taxon>
        <taxon>Edwardsiidae</taxon>
        <taxon>Nematostella</taxon>
    </lineage>
</organism>
<dbReference type="PhylomeDB" id="A7SS77"/>
<dbReference type="PANTHER" id="PTHR12181">
    <property type="entry name" value="LIPIN"/>
    <property type="match status" value="1"/>
</dbReference>
<dbReference type="eggNOG" id="KOG2116">
    <property type="taxonomic scope" value="Eukaryota"/>
</dbReference>
<evidence type="ECO:0000313" key="3">
    <source>
        <dbReference type="Proteomes" id="UP000001593"/>
    </source>
</evidence>